<dbReference type="RefSeq" id="WP_194137412.1">
    <property type="nucleotide sequence ID" value="NZ_JADFFK010000026.1"/>
</dbReference>
<dbReference type="InterPro" id="IPR029016">
    <property type="entry name" value="GAF-like_dom_sf"/>
</dbReference>
<accession>A0ABR9X9I3</accession>
<gene>
    <name evidence="7" type="ORF">IQ782_25145</name>
</gene>
<keyword evidence="2" id="KW-0238">DNA-binding</keyword>
<evidence type="ECO:0000313" key="8">
    <source>
        <dbReference type="Proteomes" id="UP000607796"/>
    </source>
</evidence>
<keyword evidence="8" id="KW-1185">Reference proteome</keyword>
<evidence type="ECO:0000256" key="2">
    <source>
        <dbReference type="ARBA" id="ARBA00023125"/>
    </source>
</evidence>
<evidence type="ECO:0000256" key="1">
    <source>
        <dbReference type="ARBA" id="ARBA00023015"/>
    </source>
</evidence>
<feature type="domain" description="IclR-ED" evidence="6">
    <location>
        <begin position="98"/>
        <end position="281"/>
    </location>
</feature>
<proteinExistence type="predicted"/>
<dbReference type="PANTHER" id="PTHR30136:SF24">
    <property type="entry name" value="HTH-TYPE TRANSCRIPTIONAL REPRESSOR ALLR"/>
    <property type="match status" value="1"/>
</dbReference>
<dbReference type="Proteomes" id="UP000607796">
    <property type="component" value="Unassembled WGS sequence"/>
</dbReference>
<dbReference type="InterPro" id="IPR036388">
    <property type="entry name" value="WH-like_DNA-bd_sf"/>
</dbReference>
<dbReference type="SMART" id="SM00346">
    <property type="entry name" value="HTH_ICLR"/>
    <property type="match status" value="1"/>
</dbReference>
<feature type="region of interest" description="Disordered" evidence="4">
    <location>
        <begin position="1"/>
        <end position="33"/>
    </location>
</feature>
<keyword evidence="3" id="KW-0804">Transcription</keyword>
<dbReference type="Gene3D" id="3.30.450.40">
    <property type="match status" value="1"/>
</dbReference>
<reference evidence="7 8" key="1">
    <citation type="journal article" date="2021" name="Int. J. Syst. Evol. Microbiol.">
        <title>Salipiger mangrovisoli sp. nov., isolated from mangrove soil and the proposal for the reclassification of Paraphaeobacter pallidus as Salipiger pallidus comb. nov.</title>
        <authorList>
            <person name="Du J."/>
            <person name="Liu Y."/>
            <person name="Pei T."/>
            <person name="Deng M.R."/>
            <person name="Zhu H."/>
        </authorList>
    </citation>
    <scope>NUCLEOTIDE SEQUENCE [LARGE SCALE GENOMIC DNA]</scope>
    <source>
        <strain evidence="7 8">6D45A</strain>
    </source>
</reference>
<evidence type="ECO:0000256" key="3">
    <source>
        <dbReference type="ARBA" id="ARBA00023163"/>
    </source>
</evidence>
<dbReference type="InterPro" id="IPR014757">
    <property type="entry name" value="Tscrpt_reg_IclR_C"/>
</dbReference>
<comment type="caution">
    <text evidence="7">The sequence shown here is derived from an EMBL/GenBank/DDBJ whole genome shotgun (WGS) entry which is preliminary data.</text>
</comment>
<name>A0ABR9X9I3_9RHOB</name>
<dbReference type="InterPro" id="IPR005471">
    <property type="entry name" value="Tscrpt_reg_IclR_N"/>
</dbReference>
<organism evidence="7 8">
    <name type="scientific">Salipiger mangrovisoli</name>
    <dbReference type="NCBI Taxonomy" id="2865933"/>
    <lineage>
        <taxon>Bacteria</taxon>
        <taxon>Pseudomonadati</taxon>
        <taxon>Pseudomonadota</taxon>
        <taxon>Alphaproteobacteria</taxon>
        <taxon>Rhodobacterales</taxon>
        <taxon>Roseobacteraceae</taxon>
        <taxon>Salipiger</taxon>
    </lineage>
</organism>
<dbReference type="EMBL" id="JADFFK010000026">
    <property type="protein sequence ID" value="MBE9640141.1"/>
    <property type="molecule type" value="Genomic_DNA"/>
</dbReference>
<dbReference type="PANTHER" id="PTHR30136">
    <property type="entry name" value="HELIX-TURN-HELIX TRANSCRIPTIONAL REGULATOR, ICLR FAMILY"/>
    <property type="match status" value="1"/>
</dbReference>
<sequence>MEHTPDKRVPRMSSGTGDAEVAPSFRRSPAPPGDVKSALRVIQVLDLLGQWGSARTHVQIAEELNIPKSSLTQVLKTLLRHDYLSFDAEGRGYLLGPAITDLAGRSRAKRDLAEAAVPVLEWITEQTGESSALNLREGDNHRVAATVLSPHRIVAHLRLGDRAPLHATSGGQVILAHLSEPMREEYLARARYQRFARNSLLSAEAVREKLRAIAAAGYATVEEEYTPGIGGIARVILSPQGRPLASLSVTVPAERMTDELRAKALDVIDRAATSLKHRAGLT</sequence>
<evidence type="ECO:0000313" key="7">
    <source>
        <dbReference type="EMBL" id="MBE9640141.1"/>
    </source>
</evidence>
<evidence type="ECO:0000256" key="4">
    <source>
        <dbReference type="SAM" id="MobiDB-lite"/>
    </source>
</evidence>
<evidence type="ECO:0000259" key="5">
    <source>
        <dbReference type="PROSITE" id="PS51077"/>
    </source>
</evidence>
<dbReference type="SUPFAM" id="SSF46785">
    <property type="entry name" value="Winged helix' DNA-binding domain"/>
    <property type="match status" value="1"/>
</dbReference>
<protein>
    <submittedName>
        <fullName evidence="7">IclR family transcriptional regulator</fullName>
    </submittedName>
</protein>
<evidence type="ECO:0000259" key="6">
    <source>
        <dbReference type="PROSITE" id="PS51078"/>
    </source>
</evidence>
<dbReference type="PROSITE" id="PS51078">
    <property type="entry name" value="ICLR_ED"/>
    <property type="match status" value="1"/>
</dbReference>
<dbReference type="InterPro" id="IPR050707">
    <property type="entry name" value="HTH_MetabolicPath_Reg"/>
</dbReference>
<feature type="domain" description="HTH iclR-type" evidence="5">
    <location>
        <begin position="35"/>
        <end position="97"/>
    </location>
</feature>
<dbReference type="SUPFAM" id="SSF55781">
    <property type="entry name" value="GAF domain-like"/>
    <property type="match status" value="1"/>
</dbReference>
<dbReference type="Gene3D" id="1.10.10.10">
    <property type="entry name" value="Winged helix-like DNA-binding domain superfamily/Winged helix DNA-binding domain"/>
    <property type="match status" value="1"/>
</dbReference>
<dbReference type="Pfam" id="PF01614">
    <property type="entry name" value="IclR_C"/>
    <property type="match status" value="1"/>
</dbReference>
<dbReference type="Pfam" id="PF09339">
    <property type="entry name" value="HTH_IclR"/>
    <property type="match status" value="1"/>
</dbReference>
<dbReference type="InterPro" id="IPR036390">
    <property type="entry name" value="WH_DNA-bd_sf"/>
</dbReference>
<dbReference type="PROSITE" id="PS51077">
    <property type="entry name" value="HTH_ICLR"/>
    <property type="match status" value="1"/>
</dbReference>
<keyword evidence="1" id="KW-0805">Transcription regulation</keyword>